<reference evidence="4 5" key="1">
    <citation type="submission" date="2021-08" db="EMBL/GenBank/DDBJ databases">
        <title>Comparative Genomics Analysis of the Genus Qipengyuania Reveals Extensive Genetic Diversity and Metabolic Versatility, Including the Description of Fifteen Novel Species.</title>
        <authorList>
            <person name="Liu Y."/>
        </authorList>
    </citation>
    <scope>NUCLEOTIDE SEQUENCE [LARGE SCALE GENOMIC DNA]</scope>
    <source>
        <strain evidence="4 5">6D47A</strain>
    </source>
</reference>
<keyword evidence="5" id="KW-1185">Reference proteome</keyword>
<dbReference type="PANTHER" id="PTHR10605">
    <property type="entry name" value="HEPARAN SULFATE SULFOTRANSFERASE"/>
    <property type="match status" value="1"/>
</dbReference>
<dbReference type="EMBL" id="JAIGNO010000008">
    <property type="protein sequence ID" value="MBX7483364.1"/>
    <property type="molecule type" value="Genomic_DNA"/>
</dbReference>
<name>A0ABS7JBC2_9SPHN</name>
<comment type="caution">
    <text evidence="4">The sequence shown here is derived from an EMBL/GenBank/DDBJ whole genome shotgun (WGS) entry which is preliminary data.</text>
</comment>
<keyword evidence="2" id="KW-0325">Glycoprotein</keyword>
<dbReference type="Pfam" id="PF00685">
    <property type="entry name" value="Sulfotransfer_1"/>
    <property type="match status" value="1"/>
</dbReference>
<protein>
    <submittedName>
        <fullName evidence="4">Sulfotransferase</fullName>
    </submittedName>
</protein>
<dbReference type="Proteomes" id="UP000755104">
    <property type="component" value="Unassembled WGS sequence"/>
</dbReference>
<evidence type="ECO:0000259" key="3">
    <source>
        <dbReference type="Pfam" id="PF00685"/>
    </source>
</evidence>
<evidence type="ECO:0000256" key="2">
    <source>
        <dbReference type="ARBA" id="ARBA00023180"/>
    </source>
</evidence>
<evidence type="ECO:0000313" key="4">
    <source>
        <dbReference type="EMBL" id="MBX7483364.1"/>
    </source>
</evidence>
<gene>
    <name evidence="4" type="ORF">K3174_12555</name>
</gene>
<evidence type="ECO:0000256" key="1">
    <source>
        <dbReference type="ARBA" id="ARBA00022679"/>
    </source>
</evidence>
<organism evidence="4 5">
    <name type="scientific">Qipengyuania qiaonensis</name>
    <dbReference type="NCBI Taxonomy" id="2867240"/>
    <lineage>
        <taxon>Bacteria</taxon>
        <taxon>Pseudomonadati</taxon>
        <taxon>Pseudomonadota</taxon>
        <taxon>Alphaproteobacteria</taxon>
        <taxon>Sphingomonadales</taxon>
        <taxon>Erythrobacteraceae</taxon>
        <taxon>Qipengyuania</taxon>
    </lineage>
</organism>
<accession>A0ABS7JBC2</accession>
<dbReference type="InterPro" id="IPR027417">
    <property type="entry name" value="P-loop_NTPase"/>
</dbReference>
<sequence>MSKTSPSVRPPLAVRFDGVFRYPFQRINQRCQQPMQLSDIDFVIIGAAKSATTWLQTQLQSDPAVYMPDPELHYFSREYDRGRDWYLSQFSEEGAGRTVGEKSNSYLYVPEAAARLHRDLPQVKLIAQLRNPVERAYSSYCMLFRRGEVSADIESYLNPSLSENMQILGSGSFASHLQSFIDLFGRQRLLILFFEGVSEAPEAQISRVRAHLGLPPRALAREGQGKVKDKAAPLVPAGLRKRLAWMKPVVRPLRGTAPFEAARGLIARKTEYPQLTEDLRKRLDEYYGPSVEALEQISGQSLRHWYGRADSAN</sequence>
<feature type="domain" description="Sulfotransferase" evidence="3">
    <location>
        <begin position="40"/>
        <end position="215"/>
    </location>
</feature>
<dbReference type="Gene3D" id="3.40.50.300">
    <property type="entry name" value="P-loop containing nucleotide triphosphate hydrolases"/>
    <property type="match status" value="1"/>
</dbReference>
<keyword evidence="1" id="KW-0808">Transferase</keyword>
<evidence type="ECO:0000313" key="5">
    <source>
        <dbReference type="Proteomes" id="UP000755104"/>
    </source>
</evidence>
<dbReference type="InterPro" id="IPR000863">
    <property type="entry name" value="Sulfotransferase_dom"/>
</dbReference>
<dbReference type="PANTHER" id="PTHR10605:SF56">
    <property type="entry name" value="BIFUNCTIONAL HEPARAN SULFATE N-DEACETYLASE_N-SULFOTRANSFERASE"/>
    <property type="match status" value="1"/>
</dbReference>
<proteinExistence type="predicted"/>
<dbReference type="SUPFAM" id="SSF52540">
    <property type="entry name" value="P-loop containing nucleoside triphosphate hydrolases"/>
    <property type="match status" value="1"/>
</dbReference>
<dbReference type="RefSeq" id="WP_221558992.1">
    <property type="nucleotide sequence ID" value="NZ_JAIGNO010000008.1"/>
</dbReference>
<dbReference type="InterPro" id="IPR037359">
    <property type="entry name" value="NST/OST"/>
</dbReference>